<proteinExistence type="predicted"/>
<evidence type="ECO:0000256" key="1">
    <source>
        <dbReference type="ARBA" id="ARBA00022729"/>
    </source>
</evidence>
<feature type="transmembrane region" description="Helical" evidence="4">
    <location>
        <begin position="316"/>
        <end position="337"/>
    </location>
</feature>
<keyword evidence="4" id="KW-0812">Transmembrane</keyword>
<name>A0A401P106_SCYTO</name>
<evidence type="ECO:0000313" key="6">
    <source>
        <dbReference type="EMBL" id="GCB66842.1"/>
    </source>
</evidence>
<dbReference type="EMBL" id="BFAA01004323">
    <property type="protein sequence ID" value="GCB66842.1"/>
    <property type="molecule type" value="Genomic_DNA"/>
</dbReference>
<keyword evidence="1" id="KW-0732">Signal</keyword>
<gene>
    <name evidence="6" type="ORF">scyTo_0010156</name>
</gene>
<dbReference type="InterPro" id="IPR055355">
    <property type="entry name" value="ZP-C"/>
</dbReference>
<protein>
    <recommendedName>
        <fullName evidence="5">ZP domain-containing protein</fullName>
    </recommendedName>
</protein>
<dbReference type="Pfam" id="PF23344">
    <property type="entry name" value="ZP-N"/>
    <property type="match status" value="1"/>
</dbReference>
<accession>A0A401P106</accession>
<keyword evidence="2" id="KW-1015">Disulfide bond</keyword>
<keyword evidence="7" id="KW-1185">Reference proteome</keyword>
<dbReference type="PRINTS" id="PR00023">
    <property type="entry name" value="ZPELLUCIDA"/>
</dbReference>
<dbReference type="OrthoDB" id="10063988at2759"/>
<dbReference type="SMART" id="SM00241">
    <property type="entry name" value="ZP"/>
    <property type="match status" value="1"/>
</dbReference>
<organism evidence="6 7">
    <name type="scientific">Scyliorhinus torazame</name>
    <name type="common">Cloudy catshark</name>
    <name type="synonym">Catulus torazame</name>
    <dbReference type="NCBI Taxonomy" id="75743"/>
    <lineage>
        <taxon>Eukaryota</taxon>
        <taxon>Metazoa</taxon>
        <taxon>Chordata</taxon>
        <taxon>Craniata</taxon>
        <taxon>Vertebrata</taxon>
        <taxon>Chondrichthyes</taxon>
        <taxon>Elasmobranchii</taxon>
        <taxon>Galeomorphii</taxon>
        <taxon>Galeoidea</taxon>
        <taxon>Carcharhiniformes</taxon>
        <taxon>Scyliorhinidae</taxon>
        <taxon>Scyliorhinus</taxon>
    </lineage>
</organism>
<dbReference type="PROSITE" id="PS51034">
    <property type="entry name" value="ZP_2"/>
    <property type="match status" value="1"/>
</dbReference>
<evidence type="ECO:0000313" key="7">
    <source>
        <dbReference type="Proteomes" id="UP000288216"/>
    </source>
</evidence>
<evidence type="ECO:0000256" key="4">
    <source>
        <dbReference type="SAM" id="Phobius"/>
    </source>
</evidence>
<dbReference type="InterPro" id="IPR055356">
    <property type="entry name" value="ZP-N"/>
</dbReference>
<evidence type="ECO:0000256" key="3">
    <source>
        <dbReference type="ARBA" id="ARBA00023180"/>
    </source>
</evidence>
<dbReference type="InterPro" id="IPR042235">
    <property type="entry name" value="ZP-C_dom"/>
</dbReference>
<dbReference type="Pfam" id="PF00100">
    <property type="entry name" value="Zona_pellucida"/>
    <property type="match status" value="1"/>
</dbReference>
<feature type="domain" description="ZP" evidence="5">
    <location>
        <begin position="22"/>
        <end position="272"/>
    </location>
</feature>
<comment type="caution">
    <text evidence="6">The sequence shown here is derived from an EMBL/GenBank/DDBJ whole genome shotgun (WGS) entry which is preliminary data.</text>
</comment>
<dbReference type="InterPro" id="IPR001507">
    <property type="entry name" value="ZP_dom"/>
</dbReference>
<dbReference type="Proteomes" id="UP000288216">
    <property type="component" value="Unassembled WGS sequence"/>
</dbReference>
<keyword evidence="4" id="KW-1133">Transmembrane helix</keyword>
<dbReference type="STRING" id="75743.A0A401P106"/>
<keyword evidence="3" id="KW-0325">Glycoprotein</keyword>
<dbReference type="PANTHER" id="PTHR14002">
    <property type="entry name" value="ENDOGLIN/TGF-BETA RECEPTOR TYPE III"/>
    <property type="match status" value="1"/>
</dbReference>
<reference evidence="6 7" key="1">
    <citation type="journal article" date="2018" name="Nat. Ecol. Evol.">
        <title>Shark genomes provide insights into elasmobranch evolution and the origin of vertebrates.</title>
        <authorList>
            <person name="Hara Y"/>
            <person name="Yamaguchi K"/>
            <person name="Onimaru K"/>
            <person name="Kadota M"/>
            <person name="Koyanagi M"/>
            <person name="Keeley SD"/>
            <person name="Tatsumi K"/>
            <person name="Tanaka K"/>
            <person name="Motone F"/>
            <person name="Kageyama Y"/>
            <person name="Nozu R"/>
            <person name="Adachi N"/>
            <person name="Nishimura O"/>
            <person name="Nakagawa R"/>
            <person name="Tanegashima C"/>
            <person name="Kiyatake I"/>
            <person name="Matsumoto R"/>
            <person name="Murakumo K"/>
            <person name="Nishida K"/>
            <person name="Terakita A"/>
            <person name="Kuratani S"/>
            <person name="Sato K"/>
            <person name="Hyodo S Kuraku.S."/>
        </authorList>
    </citation>
    <scope>NUCLEOTIDE SEQUENCE [LARGE SCALE GENOMIC DNA]</scope>
</reference>
<sequence>MLLPALVLSFPNAAKEINETVMCTKDLMEVEIPKYFFLMRSPPVHIWDLHLNDPECHGLETENFYVFRIKMNLSDCGTITASDDLHIVFRNTIQNNSSAIITRTYINITFACRYPMNYIVQQLNAENKISVDTRTITLNTEDGNFSISMILFKDESYKEKWMTVPFLSLDDNIYVKVDMIPSHLLVRLEKCWATPTNEPHHNIQYIFIKHSCPEVKTEHTLLVETNGQGSEAMFRIQMFKFVGNAYNDIFLHCHVQICHNTVALCQPNCSTSVEVTRMRRDLDSFHIVSYGPISRKSIKNKPPSPGSVNLPPVETFVLIGLLLVLLIISALLCKFWLWMKRSKMTARPQLTLANFSCSELAS</sequence>
<dbReference type="Gene3D" id="2.60.40.4100">
    <property type="entry name" value="Zona pellucida, ZP-C domain"/>
    <property type="match status" value="1"/>
</dbReference>
<dbReference type="Gene3D" id="2.60.40.3210">
    <property type="entry name" value="Zona pellucida, ZP-N domain"/>
    <property type="match status" value="1"/>
</dbReference>
<dbReference type="AlphaFoldDB" id="A0A401P106"/>
<evidence type="ECO:0000259" key="5">
    <source>
        <dbReference type="PROSITE" id="PS51034"/>
    </source>
</evidence>
<dbReference type="PANTHER" id="PTHR14002:SF50">
    <property type="entry name" value="ALPHA-TECTORIN-LIKE-RELATED"/>
    <property type="match status" value="1"/>
</dbReference>
<dbReference type="InterPro" id="IPR048290">
    <property type="entry name" value="ZP_chr"/>
</dbReference>
<keyword evidence="4" id="KW-0472">Membrane</keyword>
<dbReference type="OMA" id="FVCRYPI"/>
<evidence type="ECO:0000256" key="2">
    <source>
        <dbReference type="ARBA" id="ARBA00023157"/>
    </source>
</evidence>